<accession>A0AAV7LM05</accession>
<sequence length="132" mass="14429">MNCSPEPAEAYAGGTLWRSADPEVISNTDIRDPETGDMREKKPEGAGAVETEEEERNERENERGTEPKTEGGTKSEEEEDDREDAGEGRKEPDSAGSLGDGTKTPTEIQRRHGQAATSPEGRGLHRYDRTLG</sequence>
<feature type="compositionally biased region" description="Basic and acidic residues" evidence="1">
    <location>
        <begin position="122"/>
        <end position="132"/>
    </location>
</feature>
<evidence type="ECO:0000256" key="1">
    <source>
        <dbReference type="SAM" id="MobiDB-lite"/>
    </source>
</evidence>
<organism evidence="2 3">
    <name type="scientific">Pleurodeles waltl</name>
    <name type="common">Iberian ribbed newt</name>
    <dbReference type="NCBI Taxonomy" id="8319"/>
    <lineage>
        <taxon>Eukaryota</taxon>
        <taxon>Metazoa</taxon>
        <taxon>Chordata</taxon>
        <taxon>Craniata</taxon>
        <taxon>Vertebrata</taxon>
        <taxon>Euteleostomi</taxon>
        <taxon>Amphibia</taxon>
        <taxon>Batrachia</taxon>
        <taxon>Caudata</taxon>
        <taxon>Salamandroidea</taxon>
        <taxon>Salamandridae</taxon>
        <taxon>Pleurodelinae</taxon>
        <taxon>Pleurodeles</taxon>
    </lineage>
</organism>
<evidence type="ECO:0000313" key="2">
    <source>
        <dbReference type="EMBL" id="KAJ1092048.1"/>
    </source>
</evidence>
<gene>
    <name evidence="2" type="ORF">NDU88_005162</name>
</gene>
<dbReference type="EMBL" id="JANPWB010000015">
    <property type="protein sequence ID" value="KAJ1092048.1"/>
    <property type="molecule type" value="Genomic_DNA"/>
</dbReference>
<feature type="compositionally biased region" description="Basic and acidic residues" evidence="1">
    <location>
        <begin position="29"/>
        <end position="44"/>
    </location>
</feature>
<protein>
    <submittedName>
        <fullName evidence="2">Uncharacterized protein</fullName>
    </submittedName>
</protein>
<dbReference type="AlphaFoldDB" id="A0AAV7LM05"/>
<name>A0AAV7LM05_PLEWA</name>
<feature type="compositionally biased region" description="Basic and acidic residues" evidence="1">
    <location>
        <begin position="56"/>
        <end position="75"/>
    </location>
</feature>
<feature type="region of interest" description="Disordered" evidence="1">
    <location>
        <begin position="1"/>
        <end position="132"/>
    </location>
</feature>
<proteinExistence type="predicted"/>
<comment type="caution">
    <text evidence="2">The sequence shown here is derived from an EMBL/GenBank/DDBJ whole genome shotgun (WGS) entry which is preliminary data.</text>
</comment>
<keyword evidence="3" id="KW-1185">Reference proteome</keyword>
<evidence type="ECO:0000313" key="3">
    <source>
        <dbReference type="Proteomes" id="UP001066276"/>
    </source>
</evidence>
<reference evidence="2" key="1">
    <citation type="journal article" date="2022" name="bioRxiv">
        <title>Sequencing and chromosome-scale assembly of the giantPleurodeles waltlgenome.</title>
        <authorList>
            <person name="Brown T."/>
            <person name="Elewa A."/>
            <person name="Iarovenko S."/>
            <person name="Subramanian E."/>
            <person name="Araus A.J."/>
            <person name="Petzold A."/>
            <person name="Susuki M."/>
            <person name="Suzuki K.-i.T."/>
            <person name="Hayashi T."/>
            <person name="Toyoda A."/>
            <person name="Oliveira C."/>
            <person name="Osipova E."/>
            <person name="Leigh N.D."/>
            <person name="Simon A."/>
            <person name="Yun M.H."/>
        </authorList>
    </citation>
    <scope>NUCLEOTIDE SEQUENCE</scope>
    <source>
        <strain evidence="2">20211129_DDA</strain>
        <tissue evidence="2">Liver</tissue>
    </source>
</reference>
<dbReference type="Proteomes" id="UP001066276">
    <property type="component" value="Chromosome 11"/>
</dbReference>